<feature type="compositionally biased region" description="Polar residues" evidence="8">
    <location>
        <begin position="135"/>
        <end position="145"/>
    </location>
</feature>
<comment type="caution">
    <text evidence="10">The sequence shown here is derived from an EMBL/GenBank/DDBJ whole genome shotgun (WGS) entry which is preliminary data.</text>
</comment>
<evidence type="ECO:0000256" key="4">
    <source>
        <dbReference type="ARBA" id="ARBA00022833"/>
    </source>
</evidence>
<feature type="region of interest" description="Disordered" evidence="8">
    <location>
        <begin position="135"/>
        <end position="324"/>
    </location>
</feature>
<dbReference type="SUPFAM" id="SSF57903">
    <property type="entry name" value="FYVE/PHD zinc finger"/>
    <property type="match status" value="1"/>
</dbReference>
<dbReference type="GO" id="GO:1904071">
    <property type="term" value="P:presynaptic active zone assembly"/>
    <property type="evidence" value="ECO:0007669"/>
    <property type="project" value="TreeGrafter"/>
</dbReference>
<organism evidence="10 11">
    <name type="scientific">Pogonophryne albipinna</name>
    <dbReference type="NCBI Taxonomy" id="1090488"/>
    <lineage>
        <taxon>Eukaryota</taxon>
        <taxon>Metazoa</taxon>
        <taxon>Chordata</taxon>
        <taxon>Craniata</taxon>
        <taxon>Vertebrata</taxon>
        <taxon>Euteleostomi</taxon>
        <taxon>Actinopterygii</taxon>
        <taxon>Neopterygii</taxon>
        <taxon>Teleostei</taxon>
        <taxon>Neoteleostei</taxon>
        <taxon>Acanthomorphata</taxon>
        <taxon>Eupercaria</taxon>
        <taxon>Perciformes</taxon>
        <taxon>Notothenioidei</taxon>
        <taxon>Pogonophryne</taxon>
    </lineage>
</organism>
<dbReference type="Pfam" id="PF05715">
    <property type="entry name" value="zf-piccolo"/>
    <property type="match status" value="1"/>
</dbReference>
<keyword evidence="1" id="KW-0479">Metal-binding</keyword>
<keyword evidence="3" id="KW-0863">Zinc-finger</keyword>
<gene>
    <name evidence="10" type="ORF">JOQ06_007209</name>
</gene>
<dbReference type="Gene3D" id="3.30.40.10">
    <property type="entry name" value="Zinc/RING finger domain, C3HC4 (zinc finger)"/>
    <property type="match status" value="1"/>
</dbReference>
<evidence type="ECO:0000256" key="8">
    <source>
        <dbReference type="SAM" id="MobiDB-lite"/>
    </source>
</evidence>
<keyword evidence="2" id="KW-0677">Repeat</keyword>
<feature type="region of interest" description="Disordered" evidence="8">
    <location>
        <begin position="458"/>
        <end position="593"/>
    </location>
</feature>
<feature type="compositionally biased region" description="Basic and acidic residues" evidence="8">
    <location>
        <begin position="475"/>
        <end position="501"/>
    </location>
</feature>
<dbReference type="InterPro" id="IPR008899">
    <property type="entry name" value="Znf_piccolo"/>
</dbReference>
<feature type="region of interest" description="Disordered" evidence="8">
    <location>
        <begin position="1"/>
        <end position="93"/>
    </location>
</feature>
<feature type="compositionally biased region" description="Polar residues" evidence="8">
    <location>
        <begin position="412"/>
        <end position="442"/>
    </location>
</feature>
<protein>
    <recommendedName>
        <fullName evidence="9">Zinc finger piccolo-type domain-containing protein</fullName>
    </recommendedName>
</protein>
<evidence type="ECO:0000259" key="9">
    <source>
        <dbReference type="Pfam" id="PF05715"/>
    </source>
</evidence>
<evidence type="ECO:0000256" key="5">
    <source>
        <dbReference type="ARBA" id="ARBA00023018"/>
    </source>
</evidence>
<feature type="domain" description="Zinc finger piccolo-type" evidence="9">
    <location>
        <begin position="325"/>
        <end position="382"/>
    </location>
</feature>
<feature type="compositionally biased region" description="Polar residues" evidence="8">
    <location>
        <begin position="520"/>
        <end position="533"/>
    </location>
</feature>
<keyword evidence="4" id="KW-0862">Zinc</keyword>
<keyword evidence="5" id="KW-0770">Synapse</keyword>
<evidence type="ECO:0000256" key="7">
    <source>
        <dbReference type="ARBA" id="ARBA00034101"/>
    </source>
</evidence>
<dbReference type="GO" id="GO:0098978">
    <property type="term" value="C:glutamatergic synapse"/>
    <property type="evidence" value="ECO:0007669"/>
    <property type="project" value="TreeGrafter"/>
</dbReference>
<evidence type="ECO:0000313" key="11">
    <source>
        <dbReference type="Proteomes" id="UP001219934"/>
    </source>
</evidence>
<dbReference type="Proteomes" id="UP001219934">
    <property type="component" value="Unassembled WGS sequence"/>
</dbReference>
<dbReference type="InterPro" id="IPR011011">
    <property type="entry name" value="Znf_FYVE_PHD"/>
</dbReference>
<sequence>MKSDQYSQRGPGAPGAAGGLTGGLNQPGGPRIPHPGAVPLPGMTKAPSQPDLGHGSPMHQSVARHHDQTRSAGSSPAHRPQSQAPPPAQDGLTKLFGFGASLLNQASTLINVDPLAGASTQPSPARGKVVFSNTTADNKQQQGTPATKPFSMGGPHAPSQMGGPHAPSQMGGPHAPTQMGGPHAPTQMGGPHAPTQMGGPHAPSHMSGPHAPSHMGGPHAPSHMGGPHAPGQMGGPHAPGQMGGPHAPSQMGGPRMGGPQAPSQKQQTTSHQHGIPQQQSPAHHQKGPQGQQHQQTPAHLEKALQKQAPVVAPKPAPEPEKPKVNCPLCKTELNIGSSDPPNYNSCTVCHSQVCNLCGFNPTPHLVEKKEWLCLNCQTQRLLSGGGLDEPPLPVPHPSPKHLPMGSPRHQVPANQQSPLHKATNQQGPRPAQTQTQKAQTGSGVSGLFAPAAAKQLTDIKTTTPVSTTETQKALKPTEEKPKPEPENQTDKDTKTCQKKGEPITPIKEMKKSRHYDDTKNNSTHDLSRSPQSLSDTGYSSDGISSSHSEITGLIQEEEMKLSERGITGRGSPPSPSEITKLESSMRPLLEKSL</sequence>
<keyword evidence="11" id="KW-1185">Reference proteome</keyword>
<evidence type="ECO:0000313" key="10">
    <source>
        <dbReference type="EMBL" id="KAJ4934414.1"/>
    </source>
</evidence>
<keyword evidence="6" id="KW-0966">Cell projection</keyword>
<evidence type="ECO:0000256" key="6">
    <source>
        <dbReference type="ARBA" id="ARBA00023273"/>
    </source>
</evidence>
<name>A0AAD6B181_9TELE</name>
<dbReference type="AlphaFoldDB" id="A0AAD6B181"/>
<proteinExistence type="predicted"/>
<dbReference type="GO" id="GO:0030424">
    <property type="term" value="C:axon"/>
    <property type="evidence" value="ECO:0007669"/>
    <property type="project" value="TreeGrafter"/>
</dbReference>
<dbReference type="EMBL" id="JAPTMU010000012">
    <property type="protein sequence ID" value="KAJ4934414.1"/>
    <property type="molecule type" value="Genomic_DNA"/>
</dbReference>
<accession>A0AAD6B181</accession>
<feature type="compositionally biased region" description="Polar residues" evidence="8">
    <location>
        <begin position="458"/>
        <end position="471"/>
    </location>
</feature>
<dbReference type="GO" id="GO:0048788">
    <property type="term" value="C:cytoskeleton of presynaptic active zone"/>
    <property type="evidence" value="ECO:0007669"/>
    <property type="project" value="TreeGrafter"/>
</dbReference>
<dbReference type="InterPro" id="IPR052098">
    <property type="entry name" value="Presynaptic_Scaffold_Bsn/Pclo"/>
</dbReference>
<dbReference type="PANTHER" id="PTHR14113">
    <property type="entry name" value="PICCOLO/BASSOON"/>
    <property type="match status" value="1"/>
</dbReference>
<dbReference type="InterPro" id="IPR013083">
    <property type="entry name" value="Znf_RING/FYVE/PHD"/>
</dbReference>
<feature type="non-terminal residue" evidence="10">
    <location>
        <position position="593"/>
    </location>
</feature>
<dbReference type="CDD" id="cd15772">
    <property type="entry name" value="FYVE2_BSN_PCLO"/>
    <property type="match status" value="1"/>
</dbReference>
<feature type="compositionally biased region" description="Low complexity" evidence="8">
    <location>
        <begin position="287"/>
        <end position="298"/>
    </location>
</feature>
<dbReference type="GO" id="GO:0098982">
    <property type="term" value="C:GABA-ergic synapse"/>
    <property type="evidence" value="ECO:0007669"/>
    <property type="project" value="TreeGrafter"/>
</dbReference>
<dbReference type="GO" id="GO:0098882">
    <property type="term" value="F:structural constituent of presynaptic active zone"/>
    <property type="evidence" value="ECO:0007669"/>
    <property type="project" value="TreeGrafter"/>
</dbReference>
<dbReference type="GO" id="GO:0035418">
    <property type="term" value="P:protein localization to synapse"/>
    <property type="evidence" value="ECO:0007669"/>
    <property type="project" value="TreeGrafter"/>
</dbReference>
<evidence type="ECO:0000256" key="3">
    <source>
        <dbReference type="ARBA" id="ARBA00022771"/>
    </source>
</evidence>
<feature type="compositionally biased region" description="Polar residues" evidence="8">
    <location>
        <begin position="261"/>
        <end position="280"/>
    </location>
</feature>
<reference evidence="10" key="1">
    <citation type="submission" date="2022-11" db="EMBL/GenBank/DDBJ databases">
        <title>Chromosome-level genome of Pogonophryne albipinna.</title>
        <authorList>
            <person name="Jo E."/>
        </authorList>
    </citation>
    <scope>NUCLEOTIDE SEQUENCE</scope>
    <source>
        <strain evidence="10">SGF0006</strain>
        <tissue evidence="10">Muscle</tissue>
    </source>
</reference>
<dbReference type="PANTHER" id="PTHR14113:SF1">
    <property type="entry name" value="PROTEIN BASSOON"/>
    <property type="match status" value="1"/>
</dbReference>
<feature type="compositionally biased region" description="Low complexity" evidence="8">
    <location>
        <begin position="534"/>
        <end position="551"/>
    </location>
</feature>
<evidence type="ECO:0000256" key="2">
    <source>
        <dbReference type="ARBA" id="ARBA00022737"/>
    </source>
</evidence>
<dbReference type="GO" id="GO:0008270">
    <property type="term" value="F:zinc ion binding"/>
    <property type="evidence" value="ECO:0007669"/>
    <property type="project" value="UniProtKB-KW"/>
</dbReference>
<comment type="subcellular location">
    <subcellularLocation>
        <location evidence="7">Presynaptic active zone</location>
    </subcellularLocation>
</comment>
<evidence type="ECO:0000256" key="1">
    <source>
        <dbReference type="ARBA" id="ARBA00022723"/>
    </source>
</evidence>
<feature type="region of interest" description="Disordered" evidence="8">
    <location>
        <begin position="385"/>
        <end position="443"/>
    </location>
</feature>
<feature type="compositionally biased region" description="Gly residues" evidence="8">
    <location>
        <begin position="12"/>
        <end position="26"/>
    </location>
</feature>